<accession>A0A397TTG4</accession>
<feature type="domain" description="Peptidase A1" evidence="2">
    <location>
        <begin position="1"/>
        <end position="170"/>
    </location>
</feature>
<dbReference type="Proteomes" id="UP000266673">
    <property type="component" value="Unassembled WGS sequence"/>
</dbReference>
<dbReference type="SUPFAM" id="SSF50630">
    <property type="entry name" value="Acid proteases"/>
    <property type="match status" value="1"/>
</dbReference>
<evidence type="ECO:0000313" key="4">
    <source>
        <dbReference type="Proteomes" id="UP000266673"/>
    </source>
</evidence>
<dbReference type="InterPro" id="IPR034164">
    <property type="entry name" value="Pepsin-like_dom"/>
</dbReference>
<dbReference type="InterPro" id="IPR001461">
    <property type="entry name" value="Aspartic_peptidase_A1"/>
</dbReference>
<feature type="non-terminal residue" evidence="3">
    <location>
        <position position="1"/>
    </location>
</feature>
<dbReference type="AlphaFoldDB" id="A0A397TTG4"/>
<dbReference type="InterPro" id="IPR021109">
    <property type="entry name" value="Peptidase_aspartic_dom_sf"/>
</dbReference>
<dbReference type="Pfam" id="PF00026">
    <property type="entry name" value="Asp"/>
    <property type="match status" value="1"/>
</dbReference>
<evidence type="ECO:0000259" key="2">
    <source>
        <dbReference type="PROSITE" id="PS51767"/>
    </source>
</evidence>
<dbReference type="PROSITE" id="PS51767">
    <property type="entry name" value="PEPTIDASE_A1"/>
    <property type="match status" value="1"/>
</dbReference>
<dbReference type="GO" id="GO:0006508">
    <property type="term" value="P:proteolysis"/>
    <property type="evidence" value="ECO:0007669"/>
    <property type="project" value="InterPro"/>
</dbReference>
<dbReference type="GO" id="GO:0004190">
    <property type="term" value="F:aspartic-type endopeptidase activity"/>
    <property type="evidence" value="ECO:0007669"/>
    <property type="project" value="InterPro"/>
</dbReference>
<name>A0A397TTG4_9GLOM</name>
<dbReference type="PANTHER" id="PTHR47966">
    <property type="entry name" value="BETA-SITE APP-CLEAVING ENZYME, ISOFORM A-RELATED"/>
    <property type="match status" value="1"/>
</dbReference>
<protein>
    <submittedName>
        <fullName evidence="3">Aspartic peptidase domain-containing protein</fullName>
    </submittedName>
</protein>
<comment type="similarity">
    <text evidence="1">Belongs to the peptidase A1 family.</text>
</comment>
<gene>
    <name evidence="3" type="ORF">C2G38_2300941</name>
</gene>
<dbReference type="STRING" id="44941.A0A397TTG4"/>
<sequence length="170" mass="17952">LTLSYAVNQTVTGSEGRDTVIFGGVTVTNQTFGLATNMPSQLASSANDGILGLGAVNLRGLKVNGVMQSIKEQKQLSKNIIGFHLARKKNNSNDISFMTLGGHWTIPLNDLKVDGSSLRLPFPEPAILDTGTLLVYGTPLAVNLIHSRIPGAATISSGEQVYNIALSIFG</sequence>
<dbReference type="Gene3D" id="2.40.70.10">
    <property type="entry name" value="Acid Proteases"/>
    <property type="match status" value="2"/>
</dbReference>
<organism evidence="3 4">
    <name type="scientific">Gigaspora rosea</name>
    <dbReference type="NCBI Taxonomy" id="44941"/>
    <lineage>
        <taxon>Eukaryota</taxon>
        <taxon>Fungi</taxon>
        <taxon>Fungi incertae sedis</taxon>
        <taxon>Mucoromycota</taxon>
        <taxon>Glomeromycotina</taxon>
        <taxon>Glomeromycetes</taxon>
        <taxon>Diversisporales</taxon>
        <taxon>Gigasporaceae</taxon>
        <taxon>Gigaspora</taxon>
    </lineage>
</organism>
<dbReference type="CDD" id="cd05471">
    <property type="entry name" value="pepsin_like"/>
    <property type="match status" value="1"/>
</dbReference>
<dbReference type="EMBL" id="QKWP01003702">
    <property type="protein sequence ID" value="RIB00731.1"/>
    <property type="molecule type" value="Genomic_DNA"/>
</dbReference>
<proteinExistence type="inferred from homology"/>
<dbReference type="OrthoDB" id="15189at2759"/>
<evidence type="ECO:0000256" key="1">
    <source>
        <dbReference type="ARBA" id="ARBA00007447"/>
    </source>
</evidence>
<comment type="caution">
    <text evidence="3">The sequence shown here is derived from an EMBL/GenBank/DDBJ whole genome shotgun (WGS) entry which is preliminary data.</text>
</comment>
<reference evidence="3 4" key="1">
    <citation type="submission" date="2018-06" db="EMBL/GenBank/DDBJ databases">
        <title>Comparative genomics reveals the genomic features of Rhizophagus irregularis, R. cerebriforme, R. diaphanum and Gigaspora rosea, and their symbiotic lifestyle signature.</title>
        <authorList>
            <person name="Morin E."/>
            <person name="San Clemente H."/>
            <person name="Chen E.C.H."/>
            <person name="De La Providencia I."/>
            <person name="Hainaut M."/>
            <person name="Kuo A."/>
            <person name="Kohler A."/>
            <person name="Murat C."/>
            <person name="Tang N."/>
            <person name="Roy S."/>
            <person name="Loubradou J."/>
            <person name="Henrissat B."/>
            <person name="Grigoriev I.V."/>
            <person name="Corradi N."/>
            <person name="Roux C."/>
            <person name="Martin F.M."/>
        </authorList>
    </citation>
    <scope>NUCLEOTIDE SEQUENCE [LARGE SCALE GENOMIC DNA]</scope>
    <source>
        <strain evidence="3 4">DAOM 194757</strain>
    </source>
</reference>
<dbReference type="PANTHER" id="PTHR47966:SF51">
    <property type="entry name" value="BETA-SITE APP-CLEAVING ENZYME, ISOFORM A-RELATED"/>
    <property type="match status" value="1"/>
</dbReference>
<evidence type="ECO:0000313" key="3">
    <source>
        <dbReference type="EMBL" id="RIB00731.1"/>
    </source>
</evidence>
<dbReference type="InterPro" id="IPR033121">
    <property type="entry name" value="PEPTIDASE_A1"/>
</dbReference>
<keyword evidence="4" id="KW-1185">Reference proteome</keyword>